<accession>A0A7Z7J0K9</accession>
<organism evidence="12 13">
    <name type="scientific">Xanthomonas campestris pv. phaseoli</name>
    <dbReference type="NCBI Taxonomy" id="317013"/>
    <lineage>
        <taxon>Bacteria</taxon>
        <taxon>Pseudomonadati</taxon>
        <taxon>Pseudomonadota</taxon>
        <taxon>Gammaproteobacteria</taxon>
        <taxon>Lysobacterales</taxon>
        <taxon>Lysobacteraceae</taxon>
        <taxon>Xanthomonas</taxon>
    </lineage>
</organism>
<dbReference type="Proteomes" id="UP000234345">
    <property type="component" value="Unassembled WGS sequence"/>
</dbReference>
<dbReference type="InterPro" id="IPR013762">
    <property type="entry name" value="Integrase-like_cat_sf"/>
</dbReference>
<dbReference type="PANTHER" id="PTHR30349:SF77">
    <property type="entry name" value="TYROSINE RECOMBINASE XERC"/>
    <property type="match status" value="1"/>
</dbReference>
<comment type="caution">
    <text evidence="12">The sequence shown here is derived from an EMBL/GenBank/DDBJ whole genome shotgun (WGS) entry which is preliminary data.</text>
</comment>
<dbReference type="InterPro" id="IPR044068">
    <property type="entry name" value="CB"/>
</dbReference>
<evidence type="ECO:0000256" key="7">
    <source>
        <dbReference type="ARBA" id="ARBA00023172"/>
    </source>
</evidence>
<keyword evidence="2" id="KW-0963">Cytoplasm</keyword>
<dbReference type="PROSITE" id="PS51900">
    <property type="entry name" value="CB"/>
    <property type="match status" value="1"/>
</dbReference>
<keyword evidence="7" id="KW-0233">DNA recombination</keyword>
<proteinExistence type="predicted"/>
<dbReference type="Gene3D" id="1.10.150.130">
    <property type="match status" value="1"/>
</dbReference>
<evidence type="ECO:0000259" key="10">
    <source>
        <dbReference type="PROSITE" id="PS51898"/>
    </source>
</evidence>
<dbReference type="InterPro" id="IPR010998">
    <property type="entry name" value="Integrase_recombinase_N"/>
</dbReference>
<evidence type="ECO:0000313" key="13">
    <source>
        <dbReference type="Proteomes" id="UP000234345"/>
    </source>
</evidence>
<protein>
    <submittedName>
        <fullName evidence="12">Putative integrase family protein</fullName>
    </submittedName>
</protein>
<keyword evidence="8" id="KW-0131">Cell cycle</keyword>
<evidence type="ECO:0000256" key="2">
    <source>
        <dbReference type="ARBA" id="ARBA00022490"/>
    </source>
</evidence>
<evidence type="ECO:0000256" key="4">
    <source>
        <dbReference type="ARBA" id="ARBA00022829"/>
    </source>
</evidence>
<dbReference type="GO" id="GO:0051301">
    <property type="term" value="P:cell division"/>
    <property type="evidence" value="ECO:0007669"/>
    <property type="project" value="UniProtKB-KW"/>
</dbReference>
<reference evidence="12 13" key="1">
    <citation type="submission" date="2017-10" db="EMBL/GenBank/DDBJ databases">
        <authorList>
            <person name="Regsiter A."/>
            <person name="William W."/>
        </authorList>
    </citation>
    <scope>NUCLEOTIDE SEQUENCE [LARGE SCALE GENOMIC DNA]</scope>
    <source>
        <strain evidence="12 13">CFBP6991</strain>
    </source>
</reference>
<dbReference type="GO" id="GO:0007059">
    <property type="term" value="P:chromosome segregation"/>
    <property type="evidence" value="ECO:0007669"/>
    <property type="project" value="UniProtKB-KW"/>
</dbReference>
<name>A0A7Z7J0K9_XANCH</name>
<dbReference type="GO" id="GO:0003677">
    <property type="term" value="F:DNA binding"/>
    <property type="evidence" value="ECO:0007669"/>
    <property type="project" value="UniProtKB-UniRule"/>
</dbReference>
<dbReference type="GO" id="GO:0005737">
    <property type="term" value="C:cytoplasm"/>
    <property type="evidence" value="ECO:0007669"/>
    <property type="project" value="UniProtKB-SubCell"/>
</dbReference>
<evidence type="ECO:0000256" key="6">
    <source>
        <dbReference type="ARBA" id="ARBA00023125"/>
    </source>
</evidence>
<evidence type="ECO:0000313" key="12">
    <source>
        <dbReference type="EMBL" id="SOO23794.1"/>
    </source>
</evidence>
<dbReference type="SUPFAM" id="SSF56349">
    <property type="entry name" value="DNA breaking-rejoining enzymes"/>
    <property type="match status" value="1"/>
</dbReference>
<comment type="subcellular location">
    <subcellularLocation>
        <location evidence="1">Cytoplasm</location>
    </subcellularLocation>
</comment>
<feature type="domain" description="Core-binding (CB)" evidence="11">
    <location>
        <begin position="34"/>
        <end position="140"/>
    </location>
</feature>
<dbReference type="InterPro" id="IPR002104">
    <property type="entry name" value="Integrase_catalytic"/>
</dbReference>
<evidence type="ECO:0000256" key="1">
    <source>
        <dbReference type="ARBA" id="ARBA00004496"/>
    </source>
</evidence>
<evidence type="ECO:0000256" key="3">
    <source>
        <dbReference type="ARBA" id="ARBA00022618"/>
    </source>
</evidence>
<evidence type="ECO:0000259" key="11">
    <source>
        <dbReference type="PROSITE" id="PS51900"/>
    </source>
</evidence>
<dbReference type="PANTHER" id="PTHR30349">
    <property type="entry name" value="PHAGE INTEGRASE-RELATED"/>
    <property type="match status" value="1"/>
</dbReference>
<keyword evidence="3" id="KW-0132">Cell division</keyword>
<dbReference type="Pfam" id="PF00589">
    <property type="entry name" value="Phage_integrase"/>
    <property type="match status" value="1"/>
</dbReference>
<evidence type="ECO:0000256" key="5">
    <source>
        <dbReference type="ARBA" id="ARBA00022908"/>
    </source>
</evidence>
<dbReference type="AlphaFoldDB" id="A0A7Z7J0K9"/>
<evidence type="ECO:0000256" key="8">
    <source>
        <dbReference type="ARBA" id="ARBA00023306"/>
    </source>
</evidence>
<gene>
    <name evidence="12" type="ORF">XFF6991_30114</name>
</gene>
<dbReference type="GO" id="GO:0015074">
    <property type="term" value="P:DNA integration"/>
    <property type="evidence" value="ECO:0007669"/>
    <property type="project" value="UniProtKB-KW"/>
</dbReference>
<feature type="domain" description="Tyr recombinase" evidence="10">
    <location>
        <begin position="163"/>
        <end position="371"/>
    </location>
</feature>
<evidence type="ECO:0000256" key="9">
    <source>
        <dbReference type="PROSITE-ProRule" id="PRU01248"/>
    </source>
</evidence>
<dbReference type="PROSITE" id="PS51898">
    <property type="entry name" value="TYR_RECOMBINASE"/>
    <property type="match status" value="1"/>
</dbReference>
<sequence>MTSMTAADSPLMRLPSGLLPRGGPAVPDAAIDASNDFEAVATWLQAKGARSRHTFDAYRREAVRLLLWLGEQGMALNDMRVDDVHAFYAHLGDPPAHWLRPRKPRHDETLRATQVLSGSLSPQSVNQTRTILGQMCAYLLSAGYLRRNVFALSAKPPLVKRKGVSRQLDVESWRWLWEWVAALPCATPQDARYVARARWVLALLYHTGLRREEAAKARMGDFVRDGRAWSLRVVGKGNKERFVTVNSTLLAELKRYRESLDLEPYPVPSETLPVVMSVVDARRGKELTPRAIGKLVADLSDAAMRDCPDEHIRDQINRMSTHWLRHTFGGHRMRMGAALETTQDELGHADPKTTRIYTPTVDANRRRDAEKLVELNSTGGRS</sequence>
<keyword evidence="6 9" id="KW-0238">DNA-binding</keyword>
<keyword evidence="5" id="KW-0229">DNA integration</keyword>
<dbReference type="InterPro" id="IPR050090">
    <property type="entry name" value="Tyrosine_recombinase_XerCD"/>
</dbReference>
<dbReference type="Gene3D" id="1.10.443.10">
    <property type="entry name" value="Intergrase catalytic core"/>
    <property type="match status" value="1"/>
</dbReference>
<keyword evidence="4" id="KW-0159">Chromosome partition</keyword>
<dbReference type="GO" id="GO:0006310">
    <property type="term" value="P:DNA recombination"/>
    <property type="evidence" value="ECO:0007669"/>
    <property type="project" value="UniProtKB-KW"/>
</dbReference>
<dbReference type="EMBL" id="OCZC01000056">
    <property type="protein sequence ID" value="SOO23794.1"/>
    <property type="molecule type" value="Genomic_DNA"/>
</dbReference>
<dbReference type="InterPro" id="IPR011010">
    <property type="entry name" value="DNA_brk_join_enz"/>
</dbReference>